<sequence>METGTERAADGRRTEARAHPVEVADTVGAGDAFMSALLHARHTGAPLATALTHATTAATLTVTRPGATPPDAAELTAALDGDSGGFGIVRTVKTSADSGLTH</sequence>
<evidence type="ECO:0000256" key="2">
    <source>
        <dbReference type="ARBA" id="ARBA00022777"/>
    </source>
</evidence>
<evidence type="ECO:0000256" key="1">
    <source>
        <dbReference type="ARBA" id="ARBA00022679"/>
    </source>
</evidence>
<feature type="domain" description="Carbohydrate kinase PfkB" evidence="3">
    <location>
        <begin position="17"/>
        <end position="70"/>
    </location>
</feature>
<accession>A0ABN1XR35</accession>
<organism evidence="4 5">
    <name type="scientific">Kitasatospora putterlickiae</name>
    <dbReference type="NCBI Taxonomy" id="221725"/>
    <lineage>
        <taxon>Bacteria</taxon>
        <taxon>Bacillati</taxon>
        <taxon>Actinomycetota</taxon>
        <taxon>Actinomycetes</taxon>
        <taxon>Kitasatosporales</taxon>
        <taxon>Streptomycetaceae</taxon>
        <taxon>Kitasatospora</taxon>
    </lineage>
</organism>
<keyword evidence="5" id="KW-1185">Reference proteome</keyword>
<dbReference type="Proteomes" id="UP001499863">
    <property type="component" value="Unassembled WGS sequence"/>
</dbReference>
<gene>
    <name evidence="4" type="ORF">GCM10009639_13610</name>
</gene>
<proteinExistence type="predicted"/>
<dbReference type="Pfam" id="PF00294">
    <property type="entry name" value="PfkB"/>
    <property type="match status" value="1"/>
</dbReference>
<evidence type="ECO:0000313" key="4">
    <source>
        <dbReference type="EMBL" id="GAA1387870.1"/>
    </source>
</evidence>
<dbReference type="SUPFAM" id="SSF53613">
    <property type="entry name" value="Ribokinase-like"/>
    <property type="match status" value="1"/>
</dbReference>
<keyword evidence="1" id="KW-0808">Transferase</keyword>
<name>A0ABN1XR35_9ACTN</name>
<dbReference type="EMBL" id="BAAAKJ010000065">
    <property type="protein sequence ID" value="GAA1387870.1"/>
    <property type="molecule type" value="Genomic_DNA"/>
</dbReference>
<dbReference type="InterPro" id="IPR011611">
    <property type="entry name" value="PfkB_dom"/>
</dbReference>
<comment type="caution">
    <text evidence="4">The sequence shown here is derived from an EMBL/GenBank/DDBJ whole genome shotgun (WGS) entry which is preliminary data.</text>
</comment>
<dbReference type="InterPro" id="IPR029056">
    <property type="entry name" value="Ribokinase-like"/>
</dbReference>
<dbReference type="Gene3D" id="3.40.1190.20">
    <property type="match status" value="1"/>
</dbReference>
<protein>
    <recommendedName>
        <fullName evidence="3">Carbohydrate kinase PfkB domain-containing protein</fullName>
    </recommendedName>
</protein>
<evidence type="ECO:0000313" key="5">
    <source>
        <dbReference type="Proteomes" id="UP001499863"/>
    </source>
</evidence>
<dbReference type="InterPro" id="IPR002173">
    <property type="entry name" value="Carboh/pur_kinase_PfkB_CS"/>
</dbReference>
<keyword evidence="2" id="KW-0418">Kinase</keyword>
<evidence type="ECO:0000259" key="3">
    <source>
        <dbReference type="Pfam" id="PF00294"/>
    </source>
</evidence>
<dbReference type="PROSITE" id="PS00584">
    <property type="entry name" value="PFKB_KINASES_2"/>
    <property type="match status" value="1"/>
</dbReference>
<reference evidence="4 5" key="1">
    <citation type="journal article" date="2019" name="Int. J. Syst. Evol. Microbiol.">
        <title>The Global Catalogue of Microorganisms (GCM) 10K type strain sequencing project: providing services to taxonomists for standard genome sequencing and annotation.</title>
        <authorList>
            <consortium name="The Broad Institute Genomics Platform"/>
            <consortium name="The Broad Institute Genome Sequencing Center for Infectious Disease"/>
            <person name="Wu L."/>
            <person name="Ma J."/>
        </authorList>
    </citation>
    <scope>NUCLEOTIDE SEQUENCE [LARGE SCALE GENOMIC DNA]</scope>
    <source>
        <strain evidence="4 5">JCM 12393</strain>
    </source>
</reference>